<feature type="region of interest" description="Disordered" evidence="1">
    <location>
        <begin position="191"/>
        <end position="210"/>
    </location>
</feature>
<evidence type="ECO:0000256" key="2">
    <source>
        <dbReference type="SAM" id="Phobius"/>
    </source>
</evidence>
<dbReference type="AlphaFoldDB" id="A0A6U5AUR0"/>
<dbReference type="EMBL" id="HBFX01043967">
    <property type="protein sequence ID" value="CAD8975424.1"/>
    <property type="molecule type" value="Transcribed_RNA"/>
</dbReference>
<name>A0A6U5AUR0_HEMAN</name>
<keyword evidence="3" id="KW-0732">Signal</keyword>
<evidence type="ECO:0000313" key="4">
    <source>
        <dbReference type="EMBL" id="CAD8975424.1"/>
    </source>
</evidence>
<keyword evidence="2" id="KW-0812">Transmembrane</keyword>
<keyword evidence="2" id="KW-1133">Transmembrane helix</keyword>
<feature type="signal peptide" evidence="3">
    <location>
        <begin position="1"/>
        <end position="23"/>
    </location>
</feature>
<organism evidence="4">
    <name type="scientific">Hemiselmis andersenii</name>
    <name type="common">Cryptophyte alga</name>
    <dbReference type="NCBI Taxonomy" id="464988"/>
    <lineage>
        <taxon>Eukaryota</taxon>
        <taxon>Cryptophyceae</taxon>
        <taxon>Cryptomonadales</taxon>
        <taxon>Hemiselmidaceae</taxon>
        <taxon>Hemiselmis</taxon>
    </lineage>
</organism>
<evidence type="ECO:0000256" key="3">
    <source>
        <dbReference type="SAM" id="SignalP"/>
    </source>
</evidence>
<evidence type="ECO:0000256" key="1">
    <source>
        <dbReference type="SAM" id="MobiDB-lite"/>
    </source>
</evidence>
<protein>
    <submittedName>
        <fullName evidence="4">Uncharacterized protein</fullName>
    </submittedName>
</protein>
<dbReference type="EMBL" id="HBFX01043968">
    <property type="protein sequence ID" value="CAD8975425.1"/>
    <property type="molecule type" value="Transcribed_RNA"/>
</dbReference>
<evidence type="ECO:0000313" key="5">
    <source>
        <dbReference type="EMBL" id="CAD8975425.1"/>
    </source>
</evidence>
<feature type="region of interest" description="Disordered" evidence="1">
    <location>
        <begin position="280"/>
        <end position="307"/>
    </location>
</feature>
<proteinExistence type="predicted"/>
<feature type="compositionally biased region" description="Low complexity" evidence="1">
    <location>
        <begin position="46"/>
        <end position="63"/>
    </location>
</feature>
<accession>A0A6U5AUR0</accession>
<reference evidence="4" key="1">
    <citation type="submission" date="2021-01" db="EMBL/GenBank/DDBJ databases">
        <authorList>
            <person name="Corre E."/>
            <person name="Pelletier E."/>
            <person name="Niang G."/>
            <person name="Scheremetjew M."/>
            <person name="Finn R."/>
            <person name="Kale V."/>
            <person name="Holt S."/>
            <person name="Cochrane G."/>
            <person name="Meng A."/>
            <person name="Brown T."/>
            <person name="Cohen L."/>
        </authorList>
    </citation>
    <scope>NUCLEOTIDE SEQUENCE</scope>
    <source>
        <strain evidence="4">CCMP644</strain>
    </source>
</reference>
<dbReference type="PROSITE" id="PS51257">
    <property type="entry name" value="PROKAR_LIPOPROTEIN"/>
    <property type="match status" value="1"/>
</dbReference>
<feature type="transmembrane region" description="Helical" evidence="2">
    <location>
        <begin position="317"/>
        <end position="344"/>
    </location>
</feature>
<sequence>MMGNMRGIALLLFICATCAIVSCDDSGLQPTELSQTLSRLQQQQWHTAQQRNAQQSASAAAARGGVRTTSDLAIPTSAYANAYADMRSPDPAAMPNPFANTDASAITGLKLSKLPSFALQQVATNGPQSAVGAGADLRTPRVSNPIKLGIPDALLKAVAPTQGAASDPRPTTQLLANTAPAADSVLRALAGRGPRPADARGGGGGGKPVGLAESGVSSAAAPKESALLVEKRKALAAMQHRPVAAAHLVSSGHTIALSVGGEEDRKGGALGRVAAKHRALQTNTHMGPRGDAQALRPAGEQQHGKSLDSSVKSYHGYLASAVMVLAGLAGTAICGGICAVSYCYMNREKGLSDVGEDGQRGEKKYYGRPTAQYGSYGSAMRRTV</sequence>
<feature type="chain" id="PRO_5036393955" evidence="3">
    <location>
        <begin position="24"/>
        <end position="384"/>
    </location>
</feature>
<keyword evidence="2" id="KW-0472">Membrane</keyword>
<gene>
    <name evidence="4" type="ORF">HAND00432_LOCUS26429</name>
    <name evidence="5" type="ORF">HAND00432_LOCUS26430</name>
</gene>
<feature type="region of interest" description="Disordered" evidence="1">
    <location>
        <begin position="46"/>
        <end position="65"/>
    </location>
</feature>